<dbReference type="AlphaFoldDB" id="A0AAV6JHB4"/>
<reference evidence="1" key="1">
    <citation type="submission" date="2020-08" db="EMBL/GenBank/DDBJ databases">
        <title>Plant Genome Project.</title>
        <authorList>
            <person name="Zhang R.-G."/>
        </authorList>
    </citation>
    <scope>NUCLEOTIDE SEQUENCE</scope>
    <source>
        <strain evidence="1">WSP0</strain>
        <tissue evidence="1">Leaf</tissue>
    </source>
</reference>
<protein>
    <recommendedName>
        <fullName evidence="3">Retrotransposon gag domain-containing protein</fullName>
    </recommendedName>
</protein>
<dbReference type="Proteomes" id="UP000823749">
    <property type="component" value="Chromosome 7"/>
</dbReference>
<sequence length="370" mass="43768">MKISNGEKWKYVLLKLIGPALDWWLDLQSLRDQQNKRHICAWSRIKKCLMERFLPHNYKQLLDEKYGSNQQNTTTLAKDVIEEIDKVVIEGVVDKKIETEVGDQVVEGQNSYPLEMVDTKICVKEEPSLLQVDHVDLDNWVLLTRDDFTENIPSNIREKEDGGKEEMFVDSPAELILSVANWEAITCEIEESSKEKDDRRDAGAHESTNGHHLKALIGQHSSLEGNISGLVNGPHEEKLEFLYDVQFIDFLGLEQFEFLLNSRTVDIVHQLKCAKTTPWRVYFFLNFFWKTSERLKYSKYLFLWNGRWQVSNENSRASSFEEKETDVGQKWRIFVFYFYCFKIRFWLGIFSFRLELLTFRIWFDFDFCLY</sequence>
<organism evidence="1 2">
    <name type="scientific">Rhododendron griersonianum</name>
    <dbReference type="NCBI Taxonomy" id="479676"/>
    <lineage>
        <taxon>Eukaryota</taxon>
        <taxon>Viridiplantae</taxon>
        <taxon>Streptophyta</taxon>
        <taxon>Embryophyta</taxon>
        <taxon>Tracheophyta</taxon>
        <taxon>Spermatophyta</taxon>
        <taxon>Magnoliopsida</taxon>
        <taxon>eudicotyledons</taxon>
        <taxon>Gunneridae</taxon>
        <taxon>Pentapetalae</taxon>
        <taxon>asterids</taxon>
        <taxon>Ericales</taxon>
        <taxon>Ericaceae</taxon>
        <taxon>Ericoideae</taxon>
        <taxon>Rhodoreae</taxon>
        <taxon>Rhododendron</taxon>
    </lineage>
</organism>
<evidence type="ECO:0000313" key="1">
    <source>
        <dbReference type="EMBL" id="KAG5539812.1"/>
    </source>
</evidence>
<proteinExistence type="predicted"/>
<accession>A0AAV6JHB4</accession>
<dbReference type="EMBL" id="JACTNZ010000007">
    <property type="protein sequence ID" value="KAG5539812.1"/>
    <property type="molecule type" value="Genomic_DNA"/>
</dbReference>
<keyword evidence="2" id="KW-1185">Reference proteome</keyword>
<gene>
    <name evidence="1" type="ORF">RHGRI_020133</name>
</gene>
<evidence type="ECO:0000313" key="2">
    <source>
        <dbReference type="Proteomes" id="UP000823749"/>
    </source>
</evidence>
<evidence type="ECO:0008006" key="3">
    <source>
        <dbReference type="Google" id="ProtNLM"/>
    </source>
</evidence>
<comment type="caution">
    <text evidence="1">The sequence shown here is derived from an EMBL/GenBank/DDBJ whole genome shotgun (WGS) entry which is preliminary data.</text>
</comment>
<name>A0AAV6JHB4_9ERIC</name>